<feature type="compositionally biased region" description="Polar residues" evidence="2">
    <location>
        <begin position="270"/>
        <end position="281"/>
    </location>
</feature>
<feature type="non-terminal residue" evidence="3">
    <location>
        <position position="777"/>
    </location>
</feature>
<feature type="compositionally biased region" description="Polar residues" evidence="2">
    <location>
        <begin position="106"/>
        <end position="122"/>
    </location>
</feature>
<feature type="compositionally biased region" description="Polar residues" evidence="2">
    <location>
        <begin position="390"/>
        <end position="400"/>
    </location>
</feature>
<feature type="compositionally biased region" description="Low complexity" evidence="2">
    <location>
        <begin position="374"/>
        <end position="387"/>
    </location>
</feature>
<keyword evidence="4" id="KW-1185">Reference proteome</keyword>
<dbReference type="Proteomes" id="UP000237271">
    <property type="component" value="Unassembled WGS sequence"/>
</dbReference>
<sequence>MDLEERRKRHALNYGVYNFQDVKKHFFTKEGWRATAGPELSYDHYYIKPGKNPKNPEHKQGVDYFLGEAELVAYARKMKIFGPENMILMERLAVNGRVHGKRRGRSSSVRTGQATVSVTSEGSDSDSIHRSNRQHKRHRRRANENKVGSSAHNPIALSSDSSDDDTSNENAEVASDSGEEDESYEENEEIEDDSTSSTSSEEEESEEEVLDNIGSSQRSKLRNSKSRSHAQESSASKSKVKENVEAKHETKPKPKSEATSGQSDEEMQDLNHNNTRPLLSTTHRKRVGMIHLSKISKRHTEPSAKEIPRPDKHRNTKRATKSVSTRRKALRITNGRKAKSTPQSQLDHTNITQDGEREDNDSSFDLGVAEYGESPPQTLSTPTSTPSVFAKSNTDDSGTSAHVSMELTQVMLSPDRDNKYHIRVTVSGDKPPVHTVWMENLSSHEQREYKFLDVSELPDARTDIHVPTGTVLTALFRCLSSQPDAVVIVGPEPRATAESKTAPEKGKVQLRMSTAEKQSGEVDGGGDGLMLVVTYPALDLFWVDHNIPMKIVSTDQQHYHLTQEIKRLQEQLALAQHDRGKLREQLQQKEEMVHQAKAQVKAERQCHEEMKQRVAKLVEKKIQTLAQAQEKEKRDKDRARRWIFAQSDWMSAFQPCRALIADVAADTRTSLLRPLTAAASRKYVIEWKEVVEIAEPFFQPTATSEGGLTRSITVVKDGVYQVNANVSHDSLVEMRLVITPINEATSSRRATQKIAPTKVSLYDNKRRVSRVDLQLEM</sequence>
<evidence type="ECO:0000256" key="2">
    <source>
        <dbReference type="SAM" id="MobiDB-lite"/>
    </source>
</evidence>
<protein>
    <submittedName>
        <fullName evidence="3">Uncharacterized protein</fullName>
    </submittedName>
</protein>
<comment type="caution">
    <text evidence="3">The sequence shown here is derived from an EMBL/GenBank/DDBJ whole genome shotgun (WGS) entry which is preliminary data.</text>
</comment>
<feature type="compositionally biased region" description="Polar residues" evidence="2">
    <location>
        <begin position="340"/>
        <end position="353"/>
    </location>
</feature>
<feature type="coiled-coil region" evidence="1">
    <location>
        <begin position="558"/>
        <end position="599"/>
    </location>
</feature>
<feature type="region of interest" description="Disordered" evidence="2">
    <location>
        <begin position="99"/>
        <end position="400"/>
    </location>
</feature>
<evidence type="ECO:0000313" key="3">
    <source>
        <dbReference type="EMBL" id="POM63533.1"/>
    </source>
</evidence>
<accession>A0A2P4XDA8</accession>
<dbReference type="AlphaFoldDB" id="A0A2P4XDA8"/>
<feature type="region of interest" description="Disordered" evidence="2">
    <location>
        <begin position="496"/>
        <end position="522"/>
    </location>
</feature>
<name>A0A2P4XDA8_9STRA</name>
<feature type="compositionally biased region" description="Basic and acidic residues" evidence="2">
    <location>
        <begin position="298"/>
        <end position="310"/>
    </location>
</feature>
<feature type="compositionally biased region" description="Basic and acidic residues" evidence="2">
    <location>
        <begin position="496"/>
        <end position="507"/>
    </location>
</feature>
<dbReference type="EMBL" id="NCKW01011422">
    <property type="protein sequence ID" value="POM63533.1"/>
    <property type="molecule type" value="Genomic_DNA"/>
</dbReference>
<keyword evidence="1" id="KW-0175">Coiled coil</keyword>
<feature type="compositionally biased region" description="Basic residues" evidence="2">
    <location>
        <begin position="311"/>
        <end position="339"/>
    </location>
</feature>
<feature type="compositionally biased region" description="Basic and acidic residues" evidence="2">
    <location>
        <begin position="239"/>
        <end position="256"/>
    </location>
</feature>
<feature type="compositionally biased region" description="Basic residues" evidence="2">
    <location>
        <begin position="130"/>
        <end position="141"/>
    </location>
</feature>
<evidence type="ECO:0000313" key="4">
    <source>
        <dbReference type="Proteomes" id="UP000237271"/>
    </source>
</evidence>
<feature type="compositionally biased region" description="Acidic residues" evidence="2">
    <location>
        <begin position="177"/>
        <end position="210"/>
    </location>
</feature>
<dbReference type="OrthoDB" id="127886at2759"/>
<organism evidence="3 4">
    <name type="scientific">Phytophthora palmivora</name>
    <dbReference type="NCBI Taxonomy" id="4796"/>
    <lineage>
        <taxon>Eukaryota</taxon>
        <taxon>Sar</taxon>
        <taxon>Stramenopiles</taxon>
        <taxon>Oomycota</taxon>
        <taxon>Peronosporomycetes</taxon>
        <taxon>Peronosporales</taxon>
        <taxon>Peronosporaceae</taxon>
        <taxon>Phytophthora</taxon>
    </lineage>
</organism>
<evidence type="ECO:0000256" key="1">
    <source>
        <dbReference type="SAM" id="Coils"/>
    </source>
</evidence>
<proteinExistence type="predicted"/>
<gene>
    <name evidence="3" type="ORF">PHPALM_21048</name>
</gene>
<reference evidence="3 4" key="1">
    <citation type="journal article" date="2017" name="Genome Biol. Evol.">
        <title>Phytophthora megakarya and P. palmivora, closely related causal agents of cacao black pod rot, underwent increases in genome sizes and gene numbers by different mechanisms.</title>
        <authorList>
            <person name="Ali S.S."/>
            <person name="Shao J."/>
            <person name="Lary D.J."/>
            <person name="Kronmiller B."/>
            <person name="Shen D."/>
            <person name="Strem M.D."/>
            <person name="Amoako-Attah I."/>
            <person name="Akrofi A.Y."/>
            <person name="Begoude B.A."/>
            <person name="Ten Hoopen G.M."/>
            <person name="Coulibaly K."/>
            <person name="Kebe B.I."/>
            <person name="Melnick R.L."/>
            <person name="Guiltinan M.J."/>
            <person name="Tyler B.M."/>
            <person name="Meinhardt L.W."/>
            <person name="Bailey B.A."/>
        </authorList>
    </citation>
    <scope>NUCLEOTIDE SEQUENCE [LARGE SCALE GENOMIC DNA]</scope>
    <source>
        <strain evidence="4">sbr112.9</strain>
    </source>
</reference>
<feature type="compositionally biased region" description="Basic residues" evidence="2">
    <location>
        <begin position="219"/>
        <end position="228"/>
    </location>
</feature>